<keyword evidence="1" id="KW-0732">Signal</keyword>
<evidence type="ECO:0000313" key="2">
    <source>
        <dbReference type="EMBL" id="EJD76391.1"/>
    </source>
</evidence>
<sequence length="85" mass="9070">MVVVMVGVYGVLVLESMIQAGDAVTVLIPEMIGVDQKTVTFSGVTPIWIAGRAVAVVKDGANGKVENPLSTLTYNCFDSYLKKYS</sequence>
<protein>
    <submittedName>
        <fullName evidence="2">Uncharacterized protein</fullName>
    </submittedName>
</protein>
<dbReference type="GeneID" id="31251439"/>
<proteinExistence type="predicted"/>
<organism evidence="2">
    <name type="scientific">Loa loa</name>
    <name type="common">Eye worm</name>
    <name type="synonym">Filaria loa</name>
    <dbReference type="NCBI Taxonomy" id="7209"/>
    <lineage>
        <taxon>Eukaryota</taxon>
        <taxon>Metazoa</taxon>
        <taxon>Ecdysozoa</taxon>
        <taxon>Nematoda</taxon>
        <taxon>Chromadorea</taxon>
        <taxon>Rhabditida</taxon>
        <taxon>Spirurina</taxon>
        <taxon>Spiruromorpha</taxon>
        <taxon>Filarioidea</taxon>
        <taxon>Onchocercidae</taxon>
        <taxon>Loa</taxon>
    </lineage>
</organism>
<dbReference type="RefSeq" id="XP_020307194.1">
    <property type="nucleotide sequence ID" value="XM_020449279.1"/>
</dbReference>
<name>A0A1S0ULN8_LOALO</name>
<dbReference type="AlphaFoldDB" id="A0A1S0ULN8"/>
<feature type="signal peptide" evidence="1">
    <location>
        <begin position="1"/>
        <end position="23"/>
    </location>
</feature>
<feature type="chain" id="PRO_5010269154" evidence="1">
    <location>
        <begin position="24"/>
        <end position="85"/>
    </location>
</feature>
<accession>A0A1S0ULN8</accession>
<gene>
    <name evidence="2" type="ORF">LOAG_16629</name>
</gene>
<dbReference type="CTD" id="31251439"/>
<evidence type="ECO:0000256" key="1">
    <source>
        <dbReference type="SAM" id="SignalP"/>
    </source>
</evidence>
<dbReference type="InParanoid" id="A0A1S0ULN8"/>
<reference evidence="2" key="1">
    <citation type="submission" date="2012-04" db="EMBL/GenBank/DDBJ databases">
        <title>The Genome Sequence of Loa loa.</title>
        <authorList>
            <consortium name="The Broad Institute Genome Sequencing Platform"/>
            <consortium name="Broad Institute Genome Sequencing Center for Infectious Disease"/>
            <person name="Nutman T.B."/>
            <person name="Fink D.L."/>
            <person name="Russ C."/>
            <person name="Young S."/>
            <person name="Zeng Q."/>
            <person name="Gargeya S."/>
            <person name="Alvarado L."/>
            <person name="Berlin A."/>
            <person name="Chapman S.B."/>
            <person name="Chen Z."/>
            <person name="Freedman E."/>
            <person name="Gellesch M."/>
            <person name="Goldberg J."/>
            <person name="Griggs A."/>
            <person name="Gujja S."/>
            <person name="Heilman E.R."/>
            <person name="Heiman D."/>
            <person name="Howarth C."/>
            <person name="Mehta T."/>
            <person name="Neiman D."/>
            <person name="Pearson M."/>
            <person name="Roberts A."/>
            <person name="Saif S."/>
            <person name="Shea T."/>
            <person name="Shenoy N."/>
            <person name="Sisk P."/>
            <person name="Stolte C."/>
            <person name="Sykes S."/>
            <person name="White J."/>
            <person name="Yandava C."/>
            <person name="Haas B."/>
            <person name="Henn M.R."/>
            <person name="Nusbaum C."/>
            <person name="Birren B."/>
        </authorList>
    </citation>
    <scope>NUCLEOTIDE SEQUENCE [LARGE SCALE GENOMIC DNA]</scope>
</reference>
<dbReference type="EMBL" id="JH712076">
    <property type="protein sequence ID" value="EJD76391.1"/>
    <property type="molecule type" value="Genomic_DNA"/>
</dbReference>
<dbReference type="KEGG" id="loa:LOAG_16629"/>